<dbReference type="STRING" id="268474.A0A0V1MV44"/>
<evidence type="ECO:0000313" key="2">
    <source>
        <dbReference type="EMBL" id="KRZ75665.1"/>
    </source>
</evidence>
<dbReference type="AlphaFoldDB" id="A0A0V1MV44"/>
<reference evidence="2 3" key="1">
    <citation type="submission" date="2015-01" db="EMBL/GenBank/DDBJ databases">
        <title>Evolution of Trichinella species and genotypes.</title>
        <authorList>
            <person name="Korhonen P.K."/>
            <person name="Edoardo P."/>
            <person name="Giuseppe L.R."/>
            <person name="Gasser R.B."/>
        </authorList>
    </citation>
    <scope>NUCLEOTIDE SEQUENCE [LARGE SCALE GENOMIC DNA]</scope>
    <source>
        <strain evidence="2">ISS1980</strain>
    </source>
</reference>
<dbReference type="Pfam" id="PF03564">
    <property type="entry name" value="DUF1759"/>
    <property type="match status" value="1"/>
</dbReference>
<comment type="caution">
    <text evidence="2">The sequence shown here is derived from an EMBL/GenBank/DDBJ whole genome shotgun (WGS) entry which is preliminary data.</text>
</comment>
<evidence type="ECO:0008006" key="4">
    <source>
        <dbReference type="Google" id="ProtNLM"/>
    </source>
</evidence>
<name>A0A0V1MV44_9BILA</name>
<evidence type="ECO:0000256" key="1">
    <source>
        <dbReference type="SAM" id="MobiDB-lite"/>
    </source>
</evidence>
<organism evidence="2 3">
    <name type="scientific">Trichinella papuae</name>
    <dbReference type="NCBI Taxonomy" id="268474"/>
    <lineage>
        <taxon>Eukaryota</taxon>
        <taxon>Metazoa</taxon>
        <taxon>Ecdysozoa</taxon>
        <taxon>Nematoda</taxon>
        <taxon>Enoplea</taxon>
        <taxon>Dorylaimia</taxon>
        <taxon>Trichinellida</taxon>
        <taxon>Trichinellidae</taxon>
        <taxon>Trichinella</taxon>
    </lineage>
</organism>
<feature type="region of interest" description="Disordered" evidence="1">
    <location>
        <begin position="1"/>
        <end position="23"/>
    </location>
</feature>
<feature type="compositionally biased region" description="Basic and acidic residues" evidence="1">
    <location>
        <begin position="13"/>
        <end position="23"/>
    </location>
</feature>
<protein>
    <recommendedName>
        <fullName evidence="4">Peptidase A2 domain-containing protein</fullName>
    </recommendedName>
</protein>
<accession>A0A0V1MV44</accession>
<evidence type="ECO:0000313" key="3">
    <source>
        <dbReference type="Proteomes" id="UP000054843"/>
    </source>
</evidence>
<dbReference type="InterPro" id="IPR005312">
    <property type="entry name" value="DUF1759"/>
</dbReference>
<feature type="compositionally biased region" description="Polar residues" evidence="1">
    <location>
        <begin position="215"/>
        <end position="226"/>
    </location>
</feature>
<feature type="region of interest" description="Disordered" evidence="1">
    <location>
        <begin position="198"/>
        <end position="232"/>
    </location>
</feature>
<dbReference type="EMBL" id="JYDO01000036">
    <property type="protein sequence ID" value="KRZ75665.1"/>
    <property type="molecule type" value="Genomic_DNA"/>
</dbReference>
<dbReference type="Proteomes" id="UP000054843">
    <property type="component" value="Unassembled WGS sequence"/>
</dbReference>
<keyword evidence="3" id="KW-1185">Reference proteome</keyword>
<dbReference type="PANTHER" id="PTHR47331">
    <property type="entry name" value="PHD-TYPE DOMAIN-CONTAINING PROTEIN"/>
    <property type="match status" value="1"/>
</dbReference>
<gene>
    <name evidence="2" type="ORF">T10_11403</name>
</gene>
<proteinExistence type="predicted"/>
<sequence length="432" mass="47675">MSAGKVEVASSQKTKETEGERNVRLPSLELPKFGGDVTEFRGFWDRFADSIHKRTDLSDGAKLTYLRGCLTGDALRAIISLSSSNADYEVAVQRLKERFDRPYIAVRKLVLELMTANTTGWTMEKLSDHIDRNVDALTALGKDTRGTEISAAEMLVIGYRERITAASRIEWDKRVMADERLRSDLTAFQRFIREQAEAMAESHGAGRNRDKETSSKSNPINATTRKGSLPVGNRRTATFLHASVAESCRICKGSHNASDCQKVLKADHSQRKALAKKAGLCFSCFEPGHHAKRYGQRGLSKNSGRMGNSPTRLLSVNLASFDESGGTRLQIIRALAHGDGGEKMVVNCLFDTAAERSFIRADLARELDLRGETLSIAVHGFGGGCRESQKSHPLSGEPRRPVRALTTEKLCDNIVRSGVSTQAWPHPNYTVH</sequence>